<keyword evidence="5" id="KW-1185">Reference proteome</keyword>
<organism evidence="4 5">
    <name type="scientific">Podospora pseudocomata</name>
    <dbReference type="NCBI Taxonomy" id="2093779"/>
    <lineage>
        <taxon>Eukaryota</taxon>
        <taxon>Fungi</taxon>
        <taxon>Dikarya</taxon>
        <taxon>Ascomycota</taxon>
        <taxon>Pezizomycotina</taxon>
        <taxon>Sordariomycetes</taxon>
        <taxon>Sordariomycetidae</taxon>
        <taxon>Sordariales</taxon>
        <taxon>Podosporaceae</taxon>
        <taxon>Podospora</taxon>
    </lineage>
</organism>
<evidence type="ECO:0000313" key="4">
    <source>
        <dbReference type="EMBL" id="KAK4656363.1"/>
    </source>
</evidence>
<dbReference type="Proteomes" id="UP001323405">
    <property type="component" value="Unassembled WGS sequence"/>
</dbReference>
<feature type="signal peptide" evidence="3">
    <location>
        <begin position="1"/>
        <end position="22"/>
    </location>
</feature>
<reference evidence="4 5" key="1">
    <citation type="journal article" date="2023" name="bioRxiv">
        <title>High-quality genome assemblies of four members of thePodospora anserinaspecies complex.</title>
        <authorList>
            <person name="Ament-Velasquez S.L."/>
            <person name="Vogan A.A."/>
            <person name="Wallerman O."/>
            <person name="Hartmann F."/>
            <person name="Gautier V."/>
            <person name="Silar P."/>
            <person name="Giraud T."/>
            <person name="Johannesson H."/>
        </authorList>
    </citation>
    <scope>NUCLEOTIDE SEQUENCE [LARGE SCALE GENOMIC DNA]</scope>
    <source>
        <strain evidence="4 5">CBS 415.72m</strain>
    </source>
</reference>
<gene>
    <name evidence="4" type="ORF">QC762_500315</name>
</gene>
<accession>A0ABR0GL21</accession>
<dbReference type="RefSeq" id="XP_062745338.1">
    <property type="nucleotide sequence ID" value="XM_062890466.1"/>
</dbReference>
<keyword evidence="2" id="KW-0472">Membrane</keyword>
<feature type="compositionally biased region" description="Gly residues" evidence="1">
    <location>
        <begin position="370"/>
        <end position="387"/>
    </location>
</feature>
<evidence type="ECO:0000256" key="3">
    <source>
        <dbReference type="SAM" id="SignalP"/>
    </source>
</evidence>
<feature type="transmembrane region" description="Helical" evidence="2">
    <location>
        <begin position="260"/>
        <end position="280"/>
    </location>
</feature>
<proteinExistence type="predicted"/>
<evidence type="ECO:0000256" key="2">
    <source>
        <dbReference type="SAM" id="Phobius"/>
    </source>
</evidence>
<evidence type="ECO:0000256" key="1">
    <source>
        <dbReference type="SAM" id="MobiDB-lite"/>
    </source>
</evidence>
<protein>
    <recommendedName>
        <fullName evidence="6">Autophagy-related protein 27</fullName>
    </recommendedName>
</protein>
<keyword evidence="2" id="KW-0812">Transmembrane</keyword>
<keyword evidence="3" id="KW-0732">Signal</keyword>
<feature type="region of interest" description="Disordered" evidence="1">
    <location>
        <begin position="449"/>
        <end position="486"/>
    </location>
</feature>
<dbReference type="EMBL" id="JAFFHA010000005">
    <property type="protein sequence ID" value="KAK4656363.1"/>
    <property type="molecule type" value="Genomic_DNA"/>
</dbReference>
<keyword evidence="2" id="KW-1133">Transmembrane helix</keyword>
<feature type="chain" id="PRO_5047245938" description="Autophagy-related protein 27" evidence="3">
    <location>
        <begin position="23"/>
        <end position="486"/>
    </location>
</feature>
<evidence type="ECO:0008006" key="6">
    <source>
        <dbReference type="Google" id="ProtNLM"/>
    </source>
</evidence>
<evidence type="ECO:0000313" key="5">
    <source>
        <dbReference type="Proteomes" id="UP001323405"/>
    </source>
</evidence>
<dbReference type="GeneID" id="87910373"/>
<name>A0ABR0GL21_9PEZI</name>
<feature type="region of interest" description="Disordered" evidence="1">
    <location>
        <begin position="368"/>
        <end position="432"/>
    </location>
</feature>
<comment type="caution">
    <text evidence="4">The sequence shown here is derived from an EMBL/GenBank/DDBJ whole genome shotgun (WGS) entry which is preliminary data.</text>
</comment>
<sequence length="486" mass="53104">MARIGLLARLVVTASLYPIAAARFWTATQIYVLNPVALPSGCDESGATNQPCTTTRLGYPWLATHTTQPPDATPIKTSTETYNGWDLEVLEVYYPAGALPPSELEAGSFDYYYTHTAEGTTKWLVNLTYTAPTTCPTPLEYTTAINLEEFGRLPRELTTILGPKASAEEPTIVTSTRTTWALSADNYVTLTETSYYTSATLHVQPTDIAPAPIEALRDSYAWGIEYYLKQCYLPGEEDPRIKNCPHQAFGRCSKIEEGTAVMITIVGALFVLGFIENIFWFRRLMLGRWALRCGTVCWWFITTLLMIFVTKYEVGRNAEDQEELSKQWKEMSFWLKIKLWLLWGFRHKYPERWLGPKKPVSVEERIEMGNAGGDNGGGNGGGSGGGRASANGGTRAREQVEQDDTPLPVYPGPPSSSVSDGHSMNSGTTAATRGPVLGNLNAVLGPVVGSGTVIIGPTMSPGQQSPASPRRQDTDQGHADGGIRAV</sequence>
<feature type="transmembrane region" description="Helical" evidence="2">
    <location>
        <begin position="289"/>
        <end position="309"/>
    </location>
</feature>